<feature type="signal peptide" evidence="3">
    <location>
        <begin position="1"/>
        <end position="18"/>
    </location>
</feature>
<accession>A0A9P7FXX8</accession>
<protein>
    <submittedName>
        <fullName evidence="4">Uncharacterized protein</fullName>
    </submittedName>
</protein>
<evidence type="ECO:0000313" key="5">
    <source>
        <dbReference type="Proteomes" id="UP000717328"/>
    </source>
</evidence>
<sequence>MSRYTLILLLNLILIVHATSHPVTFVSATSTGTSTSTRSPAPAPTHAPGPRRDLFDLLEDDAGYNTPNTHGGGGGGGGMHEHEHETYWTTGTTFSFGGVFPDELLRTRTGTDGQLLTGDLSSTSTTSTSATSSTSGASVRATSQTTASATSDTVANTVIPTSSGTAPNGNSTDAYDAPSGGLAGSEAARWKVIGLVVICITFVGAAILTVVFFDAWWGFVKAVVCRRRGGGGTEDMVPDWEKRCWEYKLPSEDGHGEIRYPATGAGDGAGAGLLKREVSGAGAAGVGAGMRSPFVGVLTSPQPVYTPLDSDPHPLAPLGRRPSNRTLLAYP</sequence>
<gene>
    <name evidence="4" type="ORF">H0H81_000284</name>
</gene>
<keyword evidence="5" id="KW-1185">Reference proteome</keyword>
<feature type="region of interest" description="Disordered" evidence="1">
    <location>
        <begin position="29"/>
        <end position="54"/>
    </location>
</feature>
<dbReference type="OrthoDB" id="3266475at2759"/>
<keyword evidence="2" id="KW-0472">Membrane</keyword>
<keyword evidence="3" id="KW-0732">Signal</keyword>
<keyword evidence="2" id="KW-0812">Transmembrane</keyword>
<dbReference type="AlphaFoldDB" id="A0A9P7FXX8"/>
<name>A0A9P7FXX8_9AGAR</name>
<dbReference type="Proteomes" id="UP000717328">
    <property type="component" value="Unassembled WGS sequence"/>
</dbReference>
<feature type="region of interest" description="Disordered" evidence="1">
    <location>
        <begin position="305"/>
        <end position="331"/>
    </location>
</feature>
<reference evidence="4" key="2">
    <citation type="submission" date="2021-10" db="EMBL/GenBank/DDBJ databases">
        <title>Phylogenomics reveals ancestral predisposition of the termite-cultivated fungus Termitomyces towards a domesticated lifestyle.</title>
        <authorList>
            <person name="Auxier B."/>
            <person name="Grum-Grzhimaylo A."/>
            <person name="Cardenas M.E."/>
            <person name="Lodge J.D."/>
            <person name="Laessoe T."/>
            <person name="Pedersen O."/>
            <person name="Smith M.E."/>
            <person name="Kuyper T.W."/>
            <person name="Franco-Molano E.A."/>
            <person name="Baroni T.J."/>
            <person name="Aanen D.K."/>
        </authorList>
    </citation>
    <scope>NUCLEOTIDE SEQUENCE</scope>
    <source>
        <strain evidence="4">D49</strain>
    </source>
</reference>
<keyword evidence="2" id="KW-1133">Transmembrane helix</keyword>
<organism evidence="4 5">
    <name type="scientific">Sphagnurus paluster</name>
    <dbReference type="NCBI Taxonomy" id="117069"/>
    <lineage>
        <taxon>Eukaryota</taxon>
        <taxon>Fungi</taxon>
        <taxon>Dikarya</taxon>
        <taxon>Basidiomycota</taxon>
        <taxon>Agaricomycotina</taxon>
        <taxon>Agaricomycetes</taxon>
        <taxon>Agaricomycetidae</taxon>
        <taxon>Agaricales</taxon>
        <taxon>Tricholomatineae</taxon>
        <taxon>Lyophyllaceae</taxon>
        <taxon>Sphagnurus</taxon>
    </lineage>
</organism>
<comment type="caution">
    <text evidence="4">The sequence shown here is derived from an EMBL/GenBank/DDBJ whole genome shotgun (WGS) entry which is preliminary data.</text>
</comment>
<feature type="compositionally biased region" description="Low complexity" evidence="1">
    <location>
        <begin position="121"/>
        <end position="158"/>
    </location>
</feature>
<feature type="compositionally biased region" description="Low complexity" evidence="1">
    <location>
        <begin position="29"/>
        <end position="40"/>
    </location>
</feature>
<evidence type="ECO:0000256" key="2">
    <source>
        <dbReference type="SAM" id="Phobius"/>
    </source>
</evidence>
<evidence type="ECO:0000256" key="3">
    <source>
        <dbReference type="SAM" id="SignalP"/>
    </source>
</evidence>
<feature type="region of interest" description="Disordered" evidence="1">
    <location>
        <begin position="115"/>
        <end position="172"/>
    </location>
</feature>
<reference evidence="4" key="1">
    <citation type="submission" date="2021-02" db="EMBL/GenBank/DDBJ databases">
        <authorList>
            <person name="Nieuwenhuis M."/>
            <person name="Van De Peppel L.J.J."/>
        </authorList>
    </citation>
    <scope>NUCLEOTIDE SEQUENCE</scope>
    <source>
        <strain evidence="4">D49</strain>
    </source>
</reference>
<evidence type="ECO:0000256" key="1">
    <source>
        <dbReference type="SAM" id="MobiDB-lite"/>
    </source>
</evidence>
<feature type="transmembrane region" description="Helical" evidence="2">
    <location>
        <begin position="192"/>
        <end position="219"/>
    </location>
</feature>
<dbReference type="EMBL" id="JABCKI010005765">
    <property type="protein sequence ID" value="KAG5638388.1"/>
    <property type="molecule type" value="Genomic_DNA"/>
</dbReference>
<proteinExistence type="predicted"/>
<feature type="chain" id="PRO_5040460721" evidence="3">
    <location>
        <begin position="19"/>
        <end position="331"/>
    </location>
</feature>
<evidence type="ECO:0000313" key="4">
    <source>
        <dbReference type="EMBL" id="KAG5638388.1"/>
    </source>
</evidence>
<feature type="compositionally biased region" description="Polar residues" evidence="1">
    <location>
        <begin position="159"/>
        <end position="172"/>
    </location>
</feature>